<name>A0ABS8RQZ1_DATST</name>
<evidence type="ECO:0000256" key="1">
    <source>
        <dbReference type="ARBA" id="ARBA00022860"/>
    </source>
</evidence>
<organism evidence="4 5">
    <name type="scientific">Datura stramonium</name>
    <name type="common">Jimsonweed</name>
    <name type="synonym">Common thornapple</name>
    <dbReference type="NCBI Taxonomy" id="4076"/>
    <lineage>
        <taxon>Eukaryota</taxon>
        <taxon>Viridiplantae</taxon>
        <taxon>Streptophyta</taxon>
        <taxon>Embryophyta</taxon>
        <taxon>Tracheophyta</taxon>
        <taxon>Spermatophyta</taxon>
        <taxon>Magnoliopsida</taxon>
        <taxon>eudicotyledons</taxon>
        <taxon>Gunneridae</taxon>
        <taxon>Pentapetalae</taxon>
        <taxon>asterids</taxon>
        <taxon>lamiids</taxon>
        <taxon>Solanales</taxon>
        <taxon>Solanaceae</taxon>
        <taxon>Solanoideae</taxon>
        <taxon>Datureae</taxon>
        <taxon>Datura</taxon>
    </lineage>
</organism>
<dbReference type="SUPFAM" id="SSF52540">
    <property type="entry name" value="P-loop containing nucleoside triphosphate hydrolases"/>
    <property type="match status" value="1"/>
</dbReference>
<protein>
    <submittedName>
        <fullName evidence="4">IQ-domain 20</fullName>
    </submittedName>
</protein>
<keyword evidence="1" id="KW-0112">Calmodulin-binding</keyword>
<proteinExistence type="inferred from homology"/>
<dbReference type="InterPro" id="IPR027417">
    <property type="entry name" value="P-loop_NTPase"/>
</dbReference>
<evidence type="ECO:0000313" key="4">
    <source>
        <dbReference type="EMBL" id="MCD7449236.1"/>
    </source>
</evidence>
<dbReference type="CDD" id="cd23767">
    <property type="entry name" value="IQCD"/>
    <property type="match status" value="1"/>
</dbReference>
<accession>A0ABS8RQZ1</accession>
<dbReference type="EMBL" id="JACEIK010000089">
    <property type="protein sequence ID" value="MCD7449236.1"/>
    <property type="molecule type" value="Genomic_DNA"/>
</dbReference>
<dbReference type="PANTHER" id="PTHR32295:SF206">
    <property type="entry name" value="PROTEIN IQ-DOMAIN 1-LIKE"/>
    <property type="match status" value="1"/>
</dbReference>
<dbReference type="PROSITE" id="PS50096">
    <property type="entry name" value="IQ"/>
    <property type="match status" value="2"/>
</dbReference>
<evidence type="ECO:0000256" key="2">
    <source>
        <dbReference type="ARBA" id="ARBA00024341"/>
    </source>
</evidence>
<comment type="function">
    <text evidence="3">May be involved in cooperative interactions with calmodulins or calmodulin-like proteins. Recruits calmodulin proteins to microtubules, thus being a potential scaffold in cellular signaling and trafficking. May associate with nucleic acids and regulate gene expression at the transcriptional or post-transcriptional level.</text>
</comment>
<evidence type="ECO:0000256" key="3">
    <source>
        <dbReference type="ARBA" id="ARBA00045534"/>
    </source>
</evidence>
<gene>
    <name evidence="4" type="primary">IQD20_2</name>
    <name evidence="4" type="ORF">HAX54_050674</name>
</gene>
<sequence>MSKKKILGKVRKKLYNPNEKTTTIIVVHNNTISSSTNRISSADYDQYSHEDHSGPHFMSKEDMASISIQAYFRGYLARRMFKALKGLVKLQALVRGVIARKQAQMALHCMHALARLHVTIRARQLLTN</sequence>
<dbReference type="Gene3D" id="1.20.5.190">
    <property type="match status" value="1"/>
</dbReference>
<evidence type="ECO:0000313" key="5">
    <source>
        <dbReference type="Proteomes" id="UP000823775"/>
    </source>
</evidence>
<reference evidence="4 5" key="1">
    <citation type="journal article" date="2021" name="BMC Genomics">
        <title>Datura genome reveals duplications of psychoactive alkaloid biosynthetic genes and high mutation rate following tissue culture.</title>
        <authorList>
            <person name="Rajewski A."/>
            <person name="Carter-House D."/>
            <person name="Stajich J."/>
            <person name="Litt A."/>
        </authorList>
    </citation>
    <scope>NUCLEOTIDE SEQUENCE [LARGE SCALE GENOMIC DNA]</scope>
    <source>
        <strain evidence="4">AR-01</strain>
    </source>
</reference>
<dbReference type="SMART" id="SM00015">
    <property type="entry name" value="IQ"/>
    <property type="match status" value="2"/>
</dbReference>
<dbReference type="InterPro" id="IPR000048">
    <property type="entry name" value="IQ_motif_EF-hand-BS"/>
</dbReference>
<dbReference type="Proteomes" id="UP000823775">
    <property type="component" value="Unassembled WGS sequence"/>
</dbReference>
<dbReference type="Pfam" id="PF00612">
    <property type="entry name" value="IQ"/>
    <property type="match status" value="2"/>
</dbReference>
<comment type="caution">
    <text evidence="4">The sequence shown here is derived from an EMBL/GenBank/DDBJ whole genome shotgun (WGS) entry which is preliminary data.</text>
</comment>
<keyword evidence="5" id="KW-1185">Reference proteome</keyword>
<dbReference type="PANTHER" id="PTHR32295">
    <property type="entry name" value="IQ-DOMAIN 5-RELATED"/>
    <property type="match status" value="1"/>
</dbReference>
<comment type="similarity">
    <text evidence="2">Belongs to the IQD family.</text>
</comment>